<accession>A0A4R9G915</accession>
<gene>
    <name evidence="1" type="ORF">EHO59_04285</name>
</gene>
<proteinExistence type="predicted"/>
<dbReference type="EMBL" id="RQEP01000005">
    <property type="protein sequence ID" value="TGK08031.1"/>
    <property type="molecule type" value="Genomic_DNA"/>
</dbReference>
<sequence length="383" mass="43731">MKLVPLPLGSGILLVSLLLLLPNIIYSQSHSPIYAKVLCLNSPEGCECKISENKSARIFHGEAAVLEEFPQNTEYWKIRTSKQICQYPRKNLKALGYQSSFRPMQTSRDHSPKSLYQLLQQEDADRLEKTESQSLGIYYPTYYHLALEEAFPGTEIAAYSPSGKEIGRASATFLEQVRWEGSGIAKDGKKYHFAGEGKYELYDLEWGWGAGYGYQVYPYRTIAISFKDLCEKLRSKISSCSKSKVIGALAYIPKIKEKRIRMQDGKVHDGYFCLNDTGSPLYIRDDRMDIFVGVHGGGSPYQPAELSRNTFLDAGIFPLYPSDWRMYTSEKERFWCPQEKLPRNPYSPSETECKLDYHAIAPEKGMEMRIFFRKDGSLVRCKP</sequence>
<keyword evidence="2" id="KW-1185">Reference proteome</keyword>
<dbReference type="Proteomes" id="UP000297453">
    <property type="component" value="Unassembled WGS sequence"/>
</dbReference>
<organism evidence="1 2">
    <name type="scientific">Leptospira semungkisensis</name>
    <dbReference type="NCBI Taxonomy" id="2484985"/>
    <lineage>
        <taxon>Bacteria</taxon>
        <taxon>Pseudomonadati</taxon>
        <taxon>Spirochaetota</taxon>
        <taxon>Spirochaetia</taxon>
        <taxon>Leptospirales</taxon>
        <taxon>Leptospiraceae</taxon>
        <taxon>Leptospira</taxon>
    </lineage>
</organism>
<comment type="caution">
    <text evidence="1">The sequence shown here is derived from an EMBL/GenBank/DDBJ whole genome shotgun (WGS) entry which is preliminary data.</text>
</comment>
<evidence type="ECO:0000313" key="1">
    <source>
        <dbReference type="EMBL" id="TGK08031.1"/>
    </source>
</evidence>
<evidence type="ECO:0000313" key="2">
    <source>
        <dbReference type="Proteomes" id="UP000297453"/>
    </source>
</evidence>
<reference evidence="1" key="1">
    <citation type="journal article" date="2019" name="PLoS Negl. Trop. Dis.">
        <title>Revisiting the worldwide diversity of Leptospira species in the environment.</title>
        <authorList>
            <person name="Vincent A.T."/>
            <person name="Schiettekatte O."/>
            <person name="Bourhy P."/>
            <person name="Veyrier F.J."/>
            <person name="Picardeau M."/>
        </authorList>
    </citation>
    <scope>NUCLEOTIDE SEQUENCE [LARGE SCALE GENOMIC DNA]</scope>
    <source>
        <strain evidence="1">SSS9</strain>
    </source>
</reference>
<name>A0A4R9G915_9LEPT</name>
<dbReference type="AlphaFoldDB" id="A0A4R9G915"/>
<dbReference type="OrthoDB" id="316539at2"/>
<protein>
    <submittedName>
        <fullName evidence="1">Uncharacterized protein</fullName>
    </submittedName>
</protein>